<evidence type="ECO:0000313" key="2">
    <source>
        <dbReference type="Proteomes" id="UP000432015"/>
    </source>
</evidence>
<reference evidence="1 2" key="1">
    <citation type="submission" date="2019-11" db="EMBL/GenBank/DDBJ databases">
        <authorList>
            <person name="Cao P."/>
        </authorList>
    </citation>
    <scope>NUCLEOTIDE SEQUENCE [LARGE SCALE GENOMIC DNA]</scope>
    <source>
        <strain evidence="1 2">NEAU-AAG5</strain>
    </source>
</reference>
<sequence>MADGQGEILVREVEDGEWRRALVWLAEQFVQQAIGYVIARLVESGLS</sequence>
<comment type="caution">
    <text evidence="1">The sequence shown here is derived from an EMBL/GenBank/DDBJ whole genome shotgun (WGS) entry which is preliminary data.</text>
</comment>
<accession>A0A7K1L9Y9</accession>
<evidence type="ECO:0000313" key="1">
    <source>
        <dbReference type="EMBL" id="MUN41238.1"/>
    </source>
</evidence>
<name>A0A7K1L9Y9_9ACTN</name>
<keyword evidence="2" id="KW-1185">Reference proteome</keyword>
<gene>
    <name evidence="1" type="ORF">GNZ18_32260</name>
</gene>
<dbReference type="EMBL" id="WOFH01000013">
    <property type="protein sequence ID" value="MUN41238.1"/>
    <property type="molecule type" value="Genomic_DNA"/>
</dbReference>
<organism evidence="1 2">
    <name type="scientific">Actinomadura litoris</name>
    <dbReference type="NCBI Taxonomy" id="2678616"/>
    <lineage>
        <taxon>Bacteria</taxon>
        <taxon>Bacillati</taxon>
        <taxon>Actinomycetota</taxon>
        <taxon>Actinomycetes</taxon>
        <taxon>Streptosporangiales</taxon>
        <taxon>Thermomonosporaceae</taxon>
        <taxon>Actinomadura</taxon>
    </lineage>
</organism>
<proteinExistence type="predicted"/>
<dbReference type="AlphaFoldDB" id="A0A7K1L9Y9"/>
<dbReference type="RefSeq" id="WP_156220397.1">
    <property type="nucleotide sequence ID" value="NZ_WOFH01000013.1"/>
</dbReference>
<protein>
    <submittedName>
        <fullName evidence="1">Uncharacterized protein</fullName>
    </submittedName>
</protein>
<dbReference type="Proteomes" id="UP000432015">
    <property type="component" value="Unassembled WGS sequence"/>
</dbReference>